<keyword evidence="2" id="KW-1185">Reference proteome</keyword>
<proteinExistence type="predicted"/>
<gene>
    <name evidence="1" type="ORF">SJ05684_c16580</name>
</gene>
<organism evidence="1 2">
    <name type="scientific">Sinorhizobium sojae CCBAU 05684</name>
    <dbReference type="NCBI Taxonomy" id="716928"/>
    <lineage>
        <taxon>Bacteria</taxon>
        <taxon>Pseudomonadati</taxon>
        <taxon>Pseudomonadota</taxon>
        <taxon>Alphaproteobacteria</taxon>
        <taxon>Hyphomicrobiales</taxon>
        <taxon>Rhizobiaceae</taxon>
        <taxon>Sinorhizobium/Ensifer group</taxon>
        <taxon>Sinorhizobium</taxon>
    </lineage>
</organism>
<dbReference type="EMBL" id="CP023067">
    <property type="protein sequence ID" value="ASY63100.1"/>
    <property type="molecule type" value="Genomic_DNA"/>
</dbReference>
<evidence type="ECO:0000313" key="1">
    <source>
        <dbReference type="EMBL" id="ASY63100.1"/>
    </source>
</evidence>
<evidence type="ECO:0000313" key="2">
    <source>
        <dbReference type="Proteomes" id="UP000217211"/>
    </source>
</evidence>
<accession>A0A249PAX2</accession>
<sequence length="40" mass="4441">MPLDEVAAEAPAWMRGRRIFSARARAVGAKRVEENREGGE</sequence>
<dbReference type="KEGG" id="esj:SJ05684_c16580"/>
<protein>
    <submittedName>
        <fullName evidence="1">Uncharacterized protein</fullName>
    </submittedName>
</protein>
<name>A0A249PAX2_9HYPH</name>
<dbReference type="AlphaFoldDB" id="A0A249PAX2"/>
<dbReference type="Proteomes" id="UP000217211">
    <property type="component" value="Chromosome"/>
</dbReference>
<reference evidence="1 2" key="1">
    <citation type="submission" date="2017-08" db="EMBL/GenBank/DDBJ databases">
        <title>Multipartite genome sequences of Sinorhizobium species nodulating soybeans.</title>
        <authorList>
            <person name="Tian C.F."/>
        </authorList>
    </citation>
    <scope>NUCLEOTIDE SEQUENCE [LARGE SCALE GENOMIC DNA]</scope>
    <source>
        <strain evidence="1 2">CCBAU 05684</strain>
    </source>
</reference>